<keyword evidence="2" id="KW-1185">Reference proteome</keyword>
<comment type="caution">
    <text evidence="1">The sequence shown here is derived from an EMBL/GenBank/DDBJ whole genome shotgun (WGS) entry which is preliminary data.</text>
</comment>
<dbReference type="Proteomes" id="UP001163321">
    <property type="component" value="Chromosome 8"/>
</dbReference>
<dbReference type="EMBL" id="CM047587">
    <property type="protein sequence ID" value="KAI9907163.1"/>
    <property type="molecule type" value="Genomic_DNA"/>
</dbReference>
<reference evidence="1 2" key="1">
    <citation type="journal article" date="2022" name="bioRxiv">
        <title>The genome of the oomycete Peronosclerospora sorghi, a cosmopolitan pathogen of maize and sorghum, is inflated with dispersed pseudogenes.</title>
        <authorList>
            <person name="Fletcher K."/>
            <person name="Martin F."/>
            <person name="Isakeit T."/>
            <person name="Cavanaugh K."/>
            <person name="Magill C."/>
            <person name="Michelmore R."/>
        </authorList>
    </citation>
    <scope>NUCLEOTIDE SEQUENCE [LARGE SCALE GENOMIC DNA]</scope>
    <source>
        <strain evidence="1">P6</strain>
    </source>
</reference>
<evidence type="ECO:0000313" key="2">
    <source>
        <dbReference type="Proteomes" id="UP001163321"/>
    </source>
</evidence>
<evidence type="ECO:0000313" key="1">
    <source>
        <dbReference type="EMBL" id="KAI9907163.1"/>
    </source>
</evidence>
<organism evidence="1 2">
    <name type="scientific">Peronosclerospora sorghi</name>
    <dbReference type="NCBI Taxonomy" id="230839"/>
    <lineage>
        <taxon>Eukaryota</taxon>
        <taxon>Sar</taxon>
        <taxon>Stramenopiles</taxon>
        <taxon>Oomycota</taxon>
        <taxon>Peronosporomycetes</taxon>
        <taxon>Peronosporales</taxon>
        <taxon>Peronosporaceae</taxon>
        <taxon>Peronosclerospora</taxon>
    </lineage>
</organism>
<protein>
    <submittedName>
        <fullName evidence="1">Uncharacterized protein</fullName>
    </submittedName>
</protein>
<gene>
    <name evidence="1" type="ORF">PsorP6_003211</name>
</gene>
<proteinExistence type="predicted"/>
<sequence length="116" mass="13609">MEIFSLTLWEDEYGMSTPNCIFKKPWIFLGIRIATPGAFASQTKRWVDLIYTANSSLVHMEVQMPEATLRMRLTIYHSPPWWKIKSFALMMDYRLQLIHSIISVVLIDSNKCHMKV</sequence>
<name>A0ACC0VKY7_9STRA</name>
<accession>A0ACC0VKY7</accession>